<evidence type="ECO:0000313" key="2">
    <source>
        <dbReference type="Proteomes" id="UP001156641"/>
    </source>
</evidence>
<accession>A0ABQ6A7N9</accession>
<reference evidence="2" key="1">
    <citation type="journal article" date="2019" name="Int. J. Syst. Evol. Microbiol.">
        <title>The Global Catalogue of Microorganisms (GCM) 10K type strain sequencing project: providing services to taxonomists for standard genome sequencing and annotation.</title>
        <authorList>
            <consortium name="The Broad Institute Genomics Platform"/>
            <consortium name="The Broad Institute Genome Sequencing Center for Infectious Disease"/>
            <person name="Wu L."/>
            <person name="Ma J."/>
        </authorList>
    </citation>
    <scope>NUCLEOTIDE SEQUENCE [LARGE SCALE GENOMIC DNA]</scope>
    <source>
        <strain evidence="2">NBRC 112502</strain>
    </source>
</reference>
<dbReference type="EMBL" id="BSOS01000008">
    <property type="protein sequence ID" value="GLR66080.1"/>
    <property type="molecule type" value="Genomic_DNA"/>
</dbReference>
<evidence type="ECO:0000313" key="1">
    <source>
        <dbReference type="EMBL" id="GLR66080.1"/>
    </source>
</evidence>
<comment type="caution">
    <text evidence="1">The sequence shown here is derived from an EMBL/GenBank/DDBJ whole genome shotgun (WGS) entry which is preliminary data.</text>
</comment>
<dbReference type="InterPro" id="IPR010727">
    <property type="entry name" value="DUF1302"/>
</dbReference>
<name>A0ABQ6A7N9_9PROT</name>
<proteinExistence type="predicted"/>
<dbReference type="RefSeq" id="WP_284256671.1">
    <property type="nucleotide sequence ID" value="NZ_BSOS01000008.1"/>
</dbReference>
<protein>
    <recommendedName>
        <fullName evidence="3">DUF1302 domain-containing protein</fullName>
    </recommendedName>
</protein>
<dbReference type="Proteomes" id="UP001156641">
    <property type="component" value="Unassembled WGS sequence"/>
</dbReference>
<gene>
    <name evidence="1" type="ORF">GCM10010909_07580</name>
</gene>
<keyword evidence="2" id="KW-1185">Reference proteome</keyword>
<dbReference type="Pfam" id="PF06980">
    <property type="entry name" value="DUF1302"/>
    <property type="match status" value="1"/>
</dbReference>
<organism evidence="1 2">
    <name type="scientific">Acidocella aquatica</name>
    <dbReference type="NCBI Taxonomy" id="1922313"/>
    <lineage>
        <taxon>Bacteria</taxon>
        <taxon>Pseudomonadati</taxon>
        <taxon>Pseudomonadota</taxon>
        <taxon>Alphaproteobacteria</taxon>
        <taxon>Acetobacterales</taxon>
        <taxon>Acidocellaceae</taxon>
        <taxon>Acidocella</taxon>
    </lineage>
</organism>
<sequence length="528" mass="57783">MLGAEHWRVALGVVSMLMITGVQHARAMNLYTGVVNGQSLEINLDTTVEYSNIFRVNSPSKVLTSNLNGNDGDLNFQHGLVDNTFDVLPIFDLRYGNYGVHVSGEAYLDTSYLGRTQNDSPGTYNPISANYRHFTSATRNVNGQNAVLLDAYAYGTKYFGVDGEQALTVKVGRQTLMWGQSLFFANNGIAAGQAPIDVIKALNLPNAQAQQIFLPVGQAVVTYAPNSNLSFQAYYQFEWEPDTLEGVGSYFSTTDILDKGGQRLLFAPYYGVPRVKDLRPPINNGQFGFSIQGAVGSWDMGLYALRYDDHAPGGIYLSKSYSDYWVVYPRDIQVYGSSFNTVYDGVSIAGEISGRRNMPLVSAGAPVSAYPGNSNGGALYPVGSTVAAQASEIWVTPSLPFDRAGVTVLSEFALNHVVSVDKNRNMLRPDRNATAGAFQFEVIPTYDDVLPNLNLQFPIGFKYNLFGRSQVDSTMNHGTGFFNIGVSAHYRTTWTASLTYQDYLGGPNQNLNPLADRGYIAFSIQNAF</sequence>
<evidence type="ECO:0008006" key="3">
    <source>
        <dbReference type="Google" id="ProtNLM"/>
    </source>
</evidence>